<gene>
    <name evidence="2" type="ORF">LAh10_149</name>
</gene>
<evidence type="ECO:0000313" key="3">
    <source>
        <dbReference type="Proteomes" id="UP000318420"/>
    </source>
</evidence>
<name>A0A514A151_9CAUD</name>
<sequence length="1452" mass="163281">MTETQLALLGHSGNEAIEYNQFVKLFATRERASDVVNPRYQSIGDVMLPRSSVFHYQPKGLKEMGPSNTAPFISNYDRQINMFFNPNYVHDRGAIKMVPLQMSKLEKSYLAGHYNYRRTRQISAVASKPGELLIDNMAPGRLPVVYRRITIQTGFDQAYNELATLMANVGQFSSYNLNQFAEFPLPRAFPSYKLLEFKFEKYMKHFFKRSKDGESLVMEGWDKETLKEFQAESSFWLLDLYGMIMGHGYEQYSLFNRLNEKARSQFNMIFTYNGRCWIVNLQTLINLIGYDDKPSDKKPSAIKIAYFKRFYLSLISLVTPITQETPEVSNDEHVVEEDAESEPASIGDQGKNTNVDNRSGGGSLDDLYKKPVDTKSVGKGQPSDVESTPAGGSDGSDNKEPEGAGSNSDGAGDATDGTEWGTDIPDEVFERATVEQAEVVATDSSYGPTVTADRVLQRLARQGQLTTKELKYYTDISRSYKDIEFGGRTLEEIVDIKYSDLELKPEKIGTDSVLVADKSVQQSRTQQFVNGYTKEYLERDIINMILGVQNGGTALVDFDRETTITAESKYDVYKLRLQPVEGGALTTRPFRIPKVDDDGTLFMGGVKIYCQNLRVDIPVRKISPTKVSLSSYYDKKIMIERSPYKVNDFAAWLKAAILNKSRVDKSLVVTLGGQKADQKEVCWYYSVLASRFKEIQFGNYHFKFDTKSLIGDNKAWGKLCNAETWVIGVEGDKPVLIDSSGLISVEGEERGYIEEILGLEIFKAPIPNCTVNINGFMFPIIAVLSYWVGFSEVMKRLKPVYRSIEPGVRPQLSADEYMVQLADERLVFNRRDEFATLIFSGLENMPGTKNFARSQLDDPNVWFSIISNDKVKPSHFSEMGLIYDMFIDPITARELERRKYPLVMDQLLMAAAKLLLSNEASHEVEITEQRFVGTERIPGHVYREFVKSTRQMRNKPGKKKTFDLNPETIMMNILTDSSFQSVEEVNLVHQVKQQEEVTFGGSFGRTDQAMVRRTRGQLDNYAGIISEAGKDSGKVGFISYMTSDAKIVDLAGNIDVDLPGTPAGRGSITANLLYGTTRDDTKRSLFAGVQLSQWMATDSYGPVPLQTSYDTQIAYRTSELYSSVAKDDGEVIEVTKEGMVVKYKNGNTDRFFLGYEIGKGAGENHKHLKITDMKVGDKFTKGKVVAWDSMFLARDIRDPNRVCTKLGTMTRMALGEGQFTFEDSIAISKNYALKSTTPYVKENHFVVNYTDVITMHVKVGDKVEYAQPLADLQDPTSATFNDDSIMNGLDRLGIKQIKAKQAGVITKVEVVYNGDIEDADPSVKKFIQQQDSVRGKMAKYRNNTATDGNVGGNTSVGKSKVYPGTASVSIYIENSLTTTVADKFVAGNQMKGTVGFIYPNPIYTEDGREVDWFFSLKSLLNRMVLSLRDKLVANEVNNVYTIRMIEKYPRYE</sequence>
<keyword evidence="3" id="KW-1185">Reference proteome</keyword>
<proteinExistence type="predicted"/>
<reference evidence="2 3" key="1">
    <citation type="submission" date="2019-04" db="EMBL/GenBank/DDBJ databases">
        <title>Novel bacteriophages capable of disrupting biofilms from clinical strains of Aeromonas hydrophila with intrinsic antibiotic resistance.</title>
        <authorList>
            <person name="Kabwe M."/>
            <person name="Brown T.L."/>
            <person name="Speirs L."/>
            <person name="Ku H."/>
            <person name="Leach M."/>
            <person name="Chan H.T."/>
            <person name="Petrovski S."/>
            <person name="Lock P."/>
            <person name="Tucci J."/>
        </authorList>
    </citation>
    <scope>NUCLEOTIDE SEQUENCE [LARGE SCALE GENOMIC DNA]</scope>
</reference>
<evidence type="ECO:0000313" key="2">
    <source>
        <dbReference type="EMBL" id="QDH47010.1"/>
    </source>
</evidence>
<dbReference type="EMBL" id="MK838116">
    <property type="protein sequence ID" value="QDH47010.1"/>
    <property type="molecule type" value="Genomic_DNA"/>
</dbReference>
<feature type="compositionally biased region" description="Low complexity" evidence="1">
    <location>
        <begin position="403"/>
        <end position="422"/>
    </location>
</feature>
<protein>
    <submittedName>
        <fullName evidence="2">Putative RNA polymerase beta subunit</fullName>
    </submittedName>
</protein>
<dbReference type="Proteomes" id="UP000318420">
    <property type="component" value="Segment"/>
</dbReference>
<feature type="region of interest" description="Disordered" evidence="1">
    <location>
        <begin position="326"/>
        <end position="422"/>
    </location>
</feature>
<organism evidence="2 3">
    <name type="scientific">Aeromonas phage LAh10</name>
    <dbReference type="NCBI Taxonomy" id="2591025"/>
    <lineage>
        <taxon>Viruses</taxon>
        <taxon>Duplodnaviria</taxon>
        <taxon>Heunggongvirae</taxon>
        <taxon>Uroviricota</taxon>
        <taxon>Caudoviricetes</taxon>
        <taxon>Chimalliviridae</taxon>
        <taxon>Ludhianavirus</taxon>
        <taxon>Ludhianavirus LAh10</taxon>
    </lineage>
</organism>
<accession>A0A514A151</accession>
<evidence type="ECO:0000256" key="1">
    <source>
        <dbReference type="SAM" id="MobiDB-lite"/>
    </source>
</evidence>